<dbReference type="GO" id="GO:0032259">
    <property type="term" value="P:methylation"/>
    <property type="evidence" value="ECO:0007669"/>
    <property type="project" value="UniProtKB-KW"/>
</dbReference>
<dbReference type="AlphaFoldDB" id="H7EKS0"/>
<dbReference type="PANTHER" id="PTHR43464:SF19">
    <property type="entry name" value="UBIQUINONE BIOSYNTHESIS O-METHYLTRANSFERASE, MITOCHONDRIAL"/>
    <property type="match status" value="1"/>
</dbReference>
<dbReference type="EMBL" id="AGRW01000046">
    <property type="protein sequence ID" value="EIC01828.1"/>
    <property type="molecule type" value="Genomic_DNA"/>
</dbReference>
<evidence type="ECO:0000256" key="2">
    <source>
        <dbReference type="ARBA" id="ARBA00022679"/>
    </source>
</evidence>
<dbReference type="OrthoDB" id="9811589at2"/>
<dbReference type="RefSeq" id="WP_002704308.1">
    <property type="nucleotide sequence ID" value="NZ_AGRW01000046.1"/>
</dbReference>
<sequence>MEKEEKKEWFESEDFWNNYGPIMFDEQRWSEAPAVAERVVSISGAGKGARILDAGCGIGRISVELAALGLDVTGVDLIQSELDAARESADDEGVPLTLIRDDLRTFRTEKHGIGKFDAAVDLYTSFGYCDTEEEDTQILRSIFDSVKEGGTFILENISREVAIRYFTKGEEFERAGKIVRTEFSVVGAWEGLRSRWILTDKETGSVIDHEFVQRLYSASDLKRTLLGIGWKTVEIFGDFEQNPYDENMQTMVLVCRK</sequence>
<dbReference type="eggNOG" id="COG2227">
    <property type="taxonomic scope" value="Bacteria"/>
</dbReference>
<dbReference type="PATRIC" id="fig|907348.3.peg.1501"/>
<dbReference type="PANTHER" id="PTHR43464">
    <property type="entry name" value="METHYLTRANSFERASE"/>
    <property type="match status" value="1"/>
</dbReference>
<dbReference type="CDD" id="cd02440">
    <property type="entry name" value="AdoMet_MTases"/>
    <property type="match status" value="1"/>
</dbReference>
<dbReference type="STRING" id="907348.TresaDRAFT_1970"/>
<evidence type="ECO:0000256" key="3">
    <source>
        <dbReference type="ARBA" id="ARBA00022691"/>
    </source>
</evidence>
<evidence type="ECO:0000259" key="4">
    <source>
        <dbReference type="Pfam" id="PF13649"/>
    </source>
</evidence>
<evidence type="ECO:0000313" key="5">
    <source>
        <dbReference type="EMBL" id="EIC01828.1"/>
    </source>
</evidence>
<keyword evidence="3" id="KW-0949">S-adenosyl-L-methionine</keyword>
<dbReference type="Gene3D" id="2.20.25.110">
    <property type="entry name" value="S-adenosyl-L-methionine-dependent methyltransferases"/>
    <property type="match status" value="1"/>
</dbReference>
<dbReference type="Pfam" id="PF13649">
    <property type="entry name" value="Methyltransf_25"/>
    <property type="match status" value="1"/>
</dbReference>
<keyword evidence="2 5" id="KW-0808">Transferase</keyword>
<dbReference type="InterPro" id="IPR041698">
    <property type="entry name" value="Methyltransf_25"/>
</dbReference>
<reference evidence="5 6" key="1">
    <citation type="submission" date="2011-09" db="EMBL/GenBank/DDBJ databases">
        <title>The draft genome of Treponema saccharophilum DSM 2985.</title>
        <authorList>
            <consortium name="US DOE Joint Genome Institute (JGI-PGF)"/>
            <person name="Lucas S."/>
            <person name="Copeland A."/>
            <person name="Lapidus A."/>
            <person name="Glavina del Rio T."/>
            <person name="Dalin E."/>
            <person name="Tice H."/>
            <person name="Bruce D."/>
            <person name="Goodwin L."/>
            <person name="Pitluck S."/>
            <person name="Peters L."/>
            <person name="Kyrpides N."/>
            <person name="Mavromatis K."/>
            <person name="Ivanova N."/>
            <person name="Markowitz V."/>
            <person name="Cheng J.-F."/>
            <person name="Hugenholtz P."/>
            <person name="Woyke T."/>
            <person name="Wu D."/>
            <person name="Gronow S."/>
            <person name="Wellnitz S."/>
            <person name="Brambilla E."/>
            <person name="Klenk H.-P."/>
            <person name="Eisen J.A."/>
        </authorList>
    </citation>
    <scope>NUCLEOTIDE SEQUENCE [LARGE SCALE GENOMIC DNA]</scope>
    <source>
        <strain evidence="5 6">DSM 2985</strain>
    </source>
</reference>
<keyword evidence="6" id="KW-1185">Reference proteome</keyword>
<dbReference type="Proteomes" id="UP000003571">
    <property type="component" value="Unassembled WGS sequence"/>
</dbReference>
<dbReference type="SUPFAM" id="SSF53335">
    <property type="entry name" value="S-adenosyl-L-methionine-dependent methyltransferases"/>
    <property type="match status" value="1"/>
</dbReference>
<dbReference type="InterPro" id="IPR029063">
    <property type="entry name" value="SAM-dependent_MTases_sf"/>
</dbReference>
<evidence type="ECO:0000313" key="6">
    <source>
        <dbReference type="Proteomes" id="UP000003571"/>
    </source>
</evidence>
<accession>H7EKS0</accession>
<keyword evidence="1 5" id="KW-0489">Methyltransferase</keyword>
<comment type="caution">
    <text evidence="5">The sequence shown here is derived from an EMBL/GenBank/DDBJ whole genome shotgun (WGS) entry which is preliminary data.</text>
</comment>
<name>H7EKS0_9SPIR</name>
<feature type="domain" description="Methyltransferase" evidence="4">
    <location>
        <begin position="51"/>
        <end position="150"/>
    </location>
</feature>
<protein>
    <submittedName>
        <fullName evidence="5">Methyltransferase type 11</fullName>
    </submittedName>
</protein>
<proteinExistence type="predicted"/>
<evidence type="ECO:0000256" key="1">
    <source>
        <dbReference type="ARBA" id="ARBA00022603"/>
    </source>
</evidence>
<dbReference type="GO" id="GO:0008168">
    <property type="term" value="F:methyltransferase activity"/>
    <property type="evidence" value="ECO:0007669"/>
    <property type="project" value="UniProtKB-KW"/>
</dbReference>
<gene>
    <name evidence="5" type="ORF">TresaDRAFT_1970</name>
</gene>
<organism evidence="5 6">
    <name type="scientific">Treponema saccharophilum DSM 2985</name>
    <dbReference type="NCBI Taxonomy" id="907348"/>
    <lineage>
        <taxon>Bacteria</taxon>
        <taxon>Pseudomonadati</taxon>
        <taxon>Spirochaetota</taxon>
        <taxon>Spirochaetia</taxon>
        <taxon>Spirochaetales</taxon>
        <taxon>Treponemataceae</taxon>
        <taxon>Treponema</taxon>
    </lineage>
</organism>
<dbReference type="Gene3D" id="3.40.50.150">
    <property type="entry name" value="Vaccinia Virus protein VP39"/>
    <property type="match status" value="1"/>
</dbReference>